<dbReference type="EMBL" id="CP001843">
    <property type="protein sequence ID" value="AEF83608.1"/>
    <property type="molecule type" value="Genomic_DNA"/>
</dbReference>
<evidence type="ECO:0000256" key="4">
    <source>
        <dbReference type="ARBA" id="ARBA00022692"/>
    </source>
</evidence>
<evidence type="ECO:0000256" key="9">
    <source>
        <dbReference type="SAM" id="Phobius"/>
    </source>
</evidence>
<evidence type="ECO:0000313" key="13">
    <source>
        <dbReference type="Proteomes" id="UP000009223"/>
    </source>
</evidence>
<dbReference type="InterPro" id="IPR027417">
    <property type="entry name" value="P-loop_NTPase"/>
</dbReference>
<dbReference type="GO" id="GO:0016887">
    <property type="term" value="F:ATP hydrolysis activity"/>
    <property type="evidence" value="ECO:0007669"/>
    <property type="project" value="InterPro"/>
</dbReference>
<dbReference type="PROSITE" id="PS50929">
    <property type="entry name" value="ABC_TM1F"/>
    <property type="match status" value="1"/>
</dbReference>
<dbReference type="Pfam" id="PF00005">
    <property type="entry name" value="ABC_tran"/>
    <property type="match status" value="1"/>
</dbReference>
<feature type="transmembrane region" description="Helical" evidence="9">
    <location>
        <begin position="32"/>
        <end position="53"/>
    </location>
</feature>
<dbReference type="AlphaFoldDB" id="F5YP69"/>
<protein>
    <submittedName>
        <fullName evidence="12">ABC-type multidrug/protein/lipid transport system, ATPase component</fullName>
    </submittedName>
</protein>
<accession>F5YP69</accession>
<dbReference type="InterPro" id="IPR011527">
    <property type="entry name" value="ABC1_TM_dom"/>
</dbReference>
<keyword evidence="8 9" id="KW-0472">Membrane</keyword>
<reference evidence="13" key="1">
    <citation type="submission" date="2009-12" db="EMBL/GenBank/DDBJ databases">
        <title>Complete sequence of Treponema primitia strain ZAS-2.</title>
        <authorList>
            <person name="Tetu S.G."/>
            <person name="Matson E."/>
            <person name="Ren Q."/>
            <person name="Seshadri R."/>
            <person name="Elbourne L."/>
            <person name="Hassan K.A."/>
            <person name="Durkin A."/>
            <person name="Radune D."/>
            <person name="Mohamoud Y."/>
            <person name="Shay R."/>
            <person name="Jin S."/>
            <person name="Zhang X."/>
            <person name="Lucey K."/>
            <person name="Ballor N.R."/>
            <person name="Ottesen E."/>
            <person name="Rosenthal R."/>
            <person name="Allen A."/>
            <person name="Leadbetter J.R."/>
            <person name="Paulsen I.T."/>
        </authorList>
    </citation>
    <scope>NUCLEOTIDE SEQUENCE [LARGE SCALE GENOMIC DNA]</scope>
    <source>
        <strain evidence="13">ATCC BAA-887 / DSM 12427 / ZAS-2</strain>
    </source>
</reference>
<dbReference type="STRING" id="545694.TREPR_2931"/>
<evidence type="ECO:0000256" key="7">
    <source>
        <dbReference type="ARBA" id="ARBA00022989"/>
    </source>
</evidence>
<feature type="transmembrane region" description="Helical" evidence="9">
    <location>
        <begin position="298"/>
        <end position="317"/>
    </location>
</feature>
<dbReference type="CDD" id="cd18541">
    <property type="entry name" value="ABC_6TM_TmrB_like"/>
    <property type="match status" value="1"/>
</dbReference>
<evidence type="ECO:0000256" key="6">
    <source>
        <dbReference type="ARBA" id="ARBA00022840"/>
    </source>
</evidence>
<dbReference type="PANTHER" id="PTHR43394:SF1">
    <property type="entry name" value="ATP-BINDING CASSETTE SUB-FAMILY B MEMBER 10, MITOCHONDRIAL"/>
    <property type="match status" value="1"/>
</dbReference>
<evidence type="ECO:0000313" key="12">
    <source>
        <dbReference type="EMBL" id="AEF83608.1"/>
    </source>
</evidence>
<name>F5YP69_TREPZ</name>
<evidence type="ECO:0000259" key="11">
    <source>
        <dbReference type="PROSITE" id="PS50929"/>
    </source>
</evidence>
<keyword evidence="2" id="KW-0813">Transport</keyword>
<dbReference type="InterPro" id="IPR039421">
    <property type="entry name" value="Type_1_exporter"/>
</dbReference>
<dbReference type="SUPFAM" id="SSF90123">
    <property type="entry name" value="ABC transporter transmembrane region"/>
    <property type="match status" value="1"/>
</dbReference>
<evidence type="ECO:0000256" key="2">
    <source>
        <dbReference type="ARBA" id="ARBA00022448"/>
    </source>
</evidence>
<sequence length="607" mass="66942">MKGTATTKQKNRVSLGEYRAILPYLTRYRKQYILGFLCLMIVDAAQVLIPQFTRRAVDLIAAGGGSASDRRSIIILCLCMIGAMALISSGRFLWRYFIHGSSRRIEMELRDRLFDRLLTLSYDFYQENKIGDLMARATNDVGAVRNAIGMGLVALVDGTVLAAAILVIVFIQDARTASFAVLPILPITVLILRFGNTVGKQFHQAQETYSAMSDTVQETFAGIRVVKSFVKEWWFVKKFADTNDDYRDANMALVKTFGLFFPFITFLSGITTLILLLVGGGRVVEGLMSPGELVALFGYLQMLIWPLMGAGFMVNLIQRGAVSLGRVNAVLNTQPSIAPPSYPKRPDPNLRGDTEIEIRNLSFAYKDKPVLENISLKVSRGSWVGILGRTGSGKSTLLKALTRMVDPPEGTVFVRGVDVRDWDPEELRSLFGVTPQDSYLFSDSIKNNIGYGLEDASDSRIQRSVELSALDRDLAGFTQGLDTLVGERGLTLSGGQKQRTAISRAVIMDTDFLILDDSLSAVDVETEKRVLRGLLEERERKLKGGGSSTAIIVSHRVSTLAYTDTVLVLDQGRITESGSPRELISRGGFYARMADLQRLEQGDLPNG</sequence>
<dbReference type="Proteomes" id="UP000009223">
    <property type="component" value="Chromosome"/>
</dbReference>
<keyword evidence="4 9" id="KW-0812">Transmembrane</keyword>
<comment type="subcellular location">
    <subcellularLocation>
        <location evidence="1">Cell membrane</location>
        <topology evidence="1">Multi-pass membrane protein</topology>
    </subcellularLocation>
</comment>
<reference evidence="12 13" key="2">
    <citation type="journal article" date="2011" name="ISME J.">
        <title>RNA-seq reveals cooperative metabolic interactions between two termite-gut spirochete species in co-culture.</title>
        <authorList>
            <person name="Rosenthal A.Z."/>
            <person name="Matson E.G."/>
            <person name="Eldar A."/>
            <person name="Leadbetter J.R."/>
        </authorList>
    </citation>
    <scope>NUCLEOTIDE SEQUENCE [LARGE SCALE GENOMIC DNA]</scope>
    <source>
        <strain evidence="13">ATCC BAA-887 / DSM 12427 / ZAS-2</strain>
    </source>
</reference>
<proteinExistence type="predicted"/>
<dbReference type="InterPro" id="IPR003439">
    <property type="entry name" value="ABC_transporter-like_ATP-bd"/>
</dbReference>
<dbReference type="Gene3D" id="3.40.50.300">
    <property type="entry name" value="P-loop containing nucleotide triphosphate hydrolases"/>
    <property type="match status" value="1"/>
</dbReference>
<dbReference type="SUPFAM" id="SSF52540">
    <property type="entry name" value="P-loop containing nucleoside triphosphate hydrolases"/>
    <property type="match status" value="1"/>
</dbReference>
<feature type="transmembrane region" description="Helical" evidence="9">
    <location>
        <begin position="152"/>
        <end position="171"/>
    </location>
</feature>
<keyword evidence="5" id="KW-0547">Nucleotide-binding</keyword>
<dbReference type="eggNOG" id="COG1132">
    <property type="taxonomic scope" value="Bacteria"/>
</dbReference>
<evidence type="ECO:0000256" key="5">
    <source>
        <dbReference type="ARBA" id="ARBA00022741"/>
    </source>
</evidence>
<evidence type="ECO:0000256" key="1">
    <source>
        <dbReference type="ARBA" id="ARBA00004651"/>
    </source>
</evidence>
<dbReference type="OrthoDB" id="341671at2"/>
<evidence type="ECO:0000256" key="8">
    <source>
        <dbReference type="ARBA" id="ARBA00023136"/>
    </source>
</evidence>
<dbReference type="HOGENOM" id="CLU_000604_84_3_12"/>
<feature type="domain" description="ABC transporter" evidence="10">
    <location>
        <begin position="356"/>
        <end position="596"/>
    </location>
</feature>
<feature type="transmembrane region" description="Helical" evidence="9">
    <location>
        <begin position="257"/>
        <end position="278"/>
    </location>
</feature>
<dbReference type="Pfam" id="PF00664">
    <property type="entry name" value="ABC_membrane"/>
    <property type="match status" value="1"/>
</dbReference>
<dbReference type="GO" id="GO:0005524">
    <property type="term" value="F:ATP binding"/>
    <property type="evidence" value="ECO:0007669"/>
    <property type="project" value="UniProtKB-KW"/>
</dbReference>
<dbReference type="GO" id="GO:0015421">
    <property type="term" value="F:ABC-type oligopeptide transporter activity"/>
    <property type="evidence" value="ECO:0007669"/>
    <property type="project" value="TreeGrafter"/>
</dbReference>
<dbReference type="SMART" id="SM00382">
    <property type="entry name" value="AAA"/>
    <property type="match status" value="1"/>
</dbReference>
<evidence type="ECO:0000256" key="3">
    <source>
        <dbReference type="ARBA" id="ARBA00022475"/>
    </source>
</evidence>
<keyword evidence="7 9" id="KW-1133">Transmembrane helix</keyword>
<feature type="transmembrane region" description="Helical" evidence="9">
    <location>
        <begin position="73"/>
        <end position="94"/>
    </location>
</feature>
<dbReference type="GO" id="GO:0005886">
    <property type="term" value="C:plasma membrane"/>
    <property type="evidence" value="ECO:0007669"/>
    <property type="project" value="UniProtKB-SubCell"/>
</dbReference>
<gene>
    <name evidence="12" type="ordered locus">TREPR_2931</name>
</gene>
<dbReference type="InterPro" id="IPR003593">
    <property type="entry name" value="AAA+_ATPase"/>
</dbReference>
<evidence type="ECO:0000259" key="10">
    <source>
        <dbReference type="PROSITE" id="PS50893"/>
    </source>
</evidence>
<keyword evidence="13" id="KW-1185">Reference proteome</keyword>
<feature type="transmembrane region" description="Helical" evidence="9">
    <location>
        <begin position="177"/>
        <end position="195"/>
    </location>
</feature>
<organism evidence="12 13">
    <name type="scientific">Treponema primitia (strain ATCC BAA-887 / DSM 12427 / ZAS-2)</name>
    <dbReference type="NCBI Taxonomy" id="545694"/>
    <lineage>
        <taxon>Bacteria</taxon>
        <taxon>Pseudomonadati</taxon>
        <taxon>Spirochaetota</taxon>
        <taxon>Spirochaetia</taxon>
        <taxon>Spirochaetales</taxon>
        <taxon>Treponemataceae</taxon>
        <taxon>Treponema</taxon>
    </lineage>
</organism>
<dbReference type="PANTHER" id="PTHR43394">
    <property type="entry name" value="ATP-DEPENDENT PERMEASE MDL1, MITOCHONDRIAL"/>
    <property type="match status" value="1"/>
</dbReference>
<keyword evidence="3" id="KW-1003">Cell membrane</keyword>
<keyword evidence="6" id="KW-0067">ATP-binding</keyword>
<dbReference type="InterPro" id="IPR036640">
    <property type="entry name" value="ABC1_TM_sf"/>
</dbReference>
<dbReference type="Gene3D" id="1.20.1560.10">
    <property type="entry name" value="ABC transporter type 1, transmembrane domain"/>
    <property type="match status" value="1"/>
</dbReference>
<feature type="domain" description="ABC transmembrane type-1" evidence="11">
    <location>
        <begin position="33"/>
        <end position="319"/>
    </location>
</feature>
<dbReference type="PROSITE" id="PS50893">
    <property type="entry name" value="ABC_TRANSPORTER_2"/>
    <property type="match status" value="1"/>
</dbReference>
<dbReference type="KEGG" id="tpi:TREPR_2931"/>
<dbReference type="RefSeq" id="WP_015707320.1">
    <property type="nucleotide sequence ID" value="NC_015578.1"/>
</dbReference>
<dbReference type="FunFam" id="3.40.50.300:FF:000221">
    <property type="entry name" value="Multidrug ABC transporter ATP-binding protein"/>
    <property type="match status" value="1"/>
</dbReference>